<accession>A0A8I2YPH0</accession>
<evidence type="ECO:0000256" key="1">
    <source>
        <dbReference type="SAM" id="MobiDB-lite"/>
    </source>
</evidence>
<feature type="region of interest" description="Disordered" evidence="1">
    <location>
        <begin position="109"/>
        <end position="160"/>
    </location>
</feature>
<dbReference type="OrthoDB" id="2677857at2759"/>
<feature type="compositionally biased region" description="Basic and acidic residues" evidence="1">
    <location>
        <begin position="553"/>
        <end position="564"/>
    </location>
</feature>
<dbReference type="EMBL" id="JAGFBS010000011">
    <property type="protein sequence ID" value="KAG6376764.1"/>
    <property type="molecule type" value="Genomic_DNA"/>
</dbReference>
<feature type="compositionally biased region" description="Acidic residues" evidence="1">
    <location>
        <begin position="124"/>
        <end position="154"/>
    </location>
</feature>
<reference evidence="2" key="1">
    <citation type="submission" date="2021-03" db="EMBL/GenBank/DDBJ databases">
        <title>Evolutionary innovations through gain and loss of genes in the ectomycorrhizal Boletales.</title>
        <authorList>
            <person name="Wu G."/>
            <person name="Miyauchi S."/>
            <person name="Morin E."/>
            <person name="Yang Z.-L."/>
            <person name="Xu J."/>
            <person name="Martin F.M."/>
        </authorList>
    </citation>
    <scope>NUCLEOTIDE SEQUENCE</scope>
    <source>
        <strain evidence="2">BR01</strain>
    </source>
</reference>
<organism evidence="2 3">
    <name type="scientific">Boletus reticuloceps</name>
    <dbReference type="NCBI Taxonomy" id="495285"/>
    <lineage>
        <taxon>Eukaryota</taxon>
        <taxon>Fungi</taxon>
        <taxon>Dikarya</taxon>
        <taxon>Basidiomycota</taxon>
        <taxon>Agaricomycotina</taxon>
        <taxon>Agaricomycetes</taxon>
        <taxon>Agaricomycetidae</taxon>
        <taxon>Boletales</taxon>
        <taxon>Boletineae</taxon>
        <taxon>Boletaceae</taxon>
        <taxon>Boletoideae</taxon>
        <taxon>Boletus</taxon>
    </lineage>
</organism>
<feature type="compositionally biased region" description="Basic and acidic residues" evidence="1">
    <location>
        <begin position="109"/>
        <end position="118"/>
    </location>
</feature>
<feature type="region of interest" description="Disordered" evidence="1">
    <location>
        <begin position="532"/>
        <end position="579"/>
    </location>
</feature>
<name>A0A8I2YPH0_9AGAM</name>
<sequence length="579" mass="60641">MEKDPHVRRRNMQQCGSVLQRVLSHLGGQTGMKFTVLMGGIDPLDPDAGKFIASIHTGKTGDGQDFANVYSKFKSEVVPSFGQFLDEVFEPQEDQDMDEPLAVHNNVENREGSARQVDDQGTQQDDDEGTNDDEGEDGGAVEEDQDGVGGEEEVSQAPATYSPSLASNAIALARLPSPHLATSLTSNLAPPPVAQLASFLTSDLAIHPAANLATPLDAQHAEFATSPSTHLAIPPAANHASCATPPSAHPMMSIAANYVTPPTAQHLATSTVSSPTTDIAKQGVYTALLNSDAFCDWSDFGSSDWSELFASSDLQTLGSMSSPGLDSSASTVSVTNPGFDDTGVNQQSMFAMNEPNWNQNPFVPASFNFNGLPNYHMPPPIPPTPHAGSYLPQAPAPNNAPFGLAPTLPAPPGASNPSLALPWPADASGSSPSLPWPAGASIPLPILPPPPGAPAISLILPTPPVASSRSQILLSSAAALMPSPMLRSPPATSLHQHHLNPLCELNVTPAQVIPPTQPGVINLPTSQVALAESGTSSESLGRSKRKYIPSQRAQRDNAIGKENRVPPPTETESLKKPGK</sequence>
<evidence type="ECO:0000313" key="2">
    <source>
        <dbReference type="EMBL" id="KAG6376764.1"/>
    </source>
</evidence>
<dbReference type="Proteomes" id="UP000683000">
    <property type="component" value="Unassembled WGS sequence"/>
</dbReference>
<comment type="caution">
    <text evidence="2">The sequence shown here is derived from an EMBL/GenBank/DDBJ whole genome shotgun (WGS) entry which is preliminary data.</text>
</comment>
<keyword evidence="3" id="KW-1185">Reference proteome</keyword>
<protein>
    <submittedName>
        <fullName evidence="2">Uncharacterized protein</fullName>
    </submittedName>
</protein>
<proteinExistence type="predicted"/>
<dbReference type="AlphaFoldDB" id="A0A8I2YPH0"/>
<gene>
    <name evidence="2" type="ORF">JVT61DRAFT_1786</name>
</gene>
<evidence type="ECO:0000313" key="3">
    <source>
        <dbReference type="Proteomes" id="UP000683000"/>
    </source>
</evidence>